<keyword evidence="5" id="KW-1185">Reference proteome</keyword>
<keyword evidence="4" id="KW-0378">Hydrolase</keyword>
<keyword evidence="2" id="KW-0732">Signal</keyword>
<dbReference type="OrthoDB" id="194024at2"/>
<feature type="chain" id="PRO_5009105266" evidence="2">
    <location>
        <begin position="22"/>
        <end position="357"/>
    </location>
</feature>
<sequence length="357" mass="37793">MKNPIVIRLVPLLLLAVTAFAETEAKKEIVIRRGPPVHGGGQQLNINMDRRGPGPLEMEKVAYLGVETMPVDPTMAAQLGLPRGTGLVVRRVAEGSPAAGLLQEHDILTKLDDQILVNMPQLSVLVRSHQSGNEVKLTYVRAGKEATATAKLGEREVPKLSSAGAMGAPGLQFFGQNGPMGGGHGMAFSHAMPAMPMAPGQPGAMAMPAMPANEAGDVMRVIGGDRMHWFGQPRVHVLRRQGGMGSTILDLPSGNFVFSDDDGSVEVNASEGKRELTVKDPAGKVTFQGPIGSPEEHAKLPPEVRTRIDAIGGAELDGEAGEIRIETKVLEPASKIRFELPPSGDAANEEDASLRTL</sequence>
<evidence type="ECO:0000313" key="4">
    <source>
        <dbReference type="EMBL" id="AOS45043.1"/>
    </source>
</evidence>
<dbReference type="Proteomes" id="UP000095228">
    <property type="component" value="Chromosome"/>
</dbReference>
<feature type="domain" description="PDZ" evidence="3">
    <location>
        <begin position="45"/>
        <end position="143"/>
    </location>
</feature>
<dbReference type="EC" id="3.4.21.107" evidence="4"/>
<feature type="region of interest" description="Disordered" evidence="1">
    <location>
        <begin position="336"/>
        <end position="357"/>
    </location>
</feature>
<organism evidence="4 5">
    <name type="scientific">Lacunisphaera limnophila</name>
    <dbReference type="NCBI Taxonomy" id="1838286"/>
    <lineage>
        <taxon>Bacteria</taxon>
        <taxon>Pseudomonadati</taxon>
        <taxon>Verrucomicrobiota</taxon>
        <taxon>Opitutia</taxon>
        <taxon>Opitutales</taxon>
        <taxon>Opitutaceae</taxon>
        <taxon>Lacunisphaera</taxon>
    </lineage>
</organism>
<dbReference type="GO" id="GO:0006508">
    <property type="term" value="P:proteolysis"/>
    <property type="evidence" value="ECO:0007669"/>
    <property type="project" value="UniProtKB-KW"/>
</dbReference>
<reference evidence="4 5" key="1">
    <citation type="submission" date="2016-06" db="EMBL/GenBank/DDBJ databases">
        <title>Three novel species with peptidoglycan cell walls form the new genus Lacunisphaera gen. nov. in the family Opitutaceae of the verrucomicrobial subdivision 4.</title>
        <authorList>
            <person name="Rast P."/>
            <person name="Gloeckner I."/>
            <person name="Jogler M."/>
            <person name="Boedeker C."/>
            <person name="Jeske O."/>
            <person name="Wiegand S."/>
            <person name="Reinhardt R."/>
            <person name="Schumann P."/>
            <person name="Rohde M."/>
            <person name="Spring S."/>
            <person name="Gloeckner F.O."/>
            <person name="Jogler C."/>
        </authorList>
    </citation>
    <scope>NUCLEOTIDE SEQUENCE [LARGE SCALE GENOMIC DNA]</scope>
    <source>
        <strain evidence="4 5">IG16b</strain>
    </source>
</reference>
<feature type="signal peptide" evidence="2">
    <location>
        <begin position="1"/>
        <end position="21"/>
    </location>
</feature>
<gene>
    <name evidence="4" type="primary">htrA</name>
    <name evidence="4" type="ORF">Verru16b_02112</name>
</gene>
<evidence type="ECO:0000256" key="2">
    <source>
        <dbReference type="SAM" id="SignalP"/>
    </source>
</evidence>
<dbReference type="SMART" id="SM00228">
    <property type="entry name" value="PDZ"/>
    <property type="match status" value="1"/>
</dbReference>
<evidence type="ECO:0000313" key="5">
    <source>
        <dbReference type="Proteomes" id="UP000095228"/>
    </source>
</evidence>
<evidence type="ECO:0000259" key="3">
    <source>
        <dbReference type="PROSITE" id="PS50106"/>
    </source>
</evidence>
<accession>A0A1D8AVY2</accession>
<dbReference type="InterPro" id="IPR001478">
    <property type="entry name" value="PDZ"/>
</dbReference>
<dbReference type="PROSITE" id="PS50106">
    <property type="entry name" value="PDZ"/>
    <property type="match status" value="1"/>
</dbReference>
<dbReference type="InterPro" id="IPR036034">
    <property type="entry name" value="PDZ_sf"/>
</dbReference>
<evidence type="ECO:0000256" key="1">
    <source>
        <dbReference type="SAM" id="MobiDB-lite"/>
    </source>
</evidence>
<dbReference type="RefSeq" id="WP_069962236.1">
    <property type="nucleotide sequence ID" value="NZ_CP016094.1"/>
</dbReference>
<dbReference type="GO" id="GO:0008233">
    <property type="term" value="F:peptidase activity"/>
    <property type="evidence" value="ECO:0007669"/>
    <property type="project" value="UniProtKB-KW"/>
</dbReference>
<name>A0A1D8AVY2_9BACT</name>
<dbReference type="CDD" id="cd06779">
    <property type="entry name" value="cpPDZ_Deg_HtrA-like"/>
    <property type="match status" value="1"/>
</dbReference>
<dbReference type="STRING" id="1838286.Verru16b_02112"/>
<dbReference type="Pfam" id="PF13180">
    <property type="entry name" value="PDZ_2"/>
    <property type="match status" value="1"/>
</dbReference>
<dbReference type="Gene3D" id="2.30.42.10">
    <property type="match status" value="1"/>
</dbReference>
<proteinExistence type="predicted"/>
<dbReference type="EMBL" id="CP016094">
    <property type="protein sequence ID" value="AOS45043.1"/>
    <property type="molecule type" value="Genomic_DNA"/>
</dbReference>
<dbReference type="AlphaFoldDB" id="A0A1D8AVY2"/>
<protein>
    <submittedName>
        <fullName evidence="4">Serine protease Do-like HtrA</fullName>
        <ecNumber evidence="4">3.4.21.107</ecNumber>
    </submittedName>
</protein>
<keyword evidence="4" id="KW-0645">Protease</keyword>
<dbReference type="KEGG" id="obg:Verru16b_02112"/>
<dbReference type="SUPFAM" id="SSF50156">
    <property type="entry name" value="PDZ domain-like"/>
    <property type="match status" value="1"/>
</dbReference>